<evidence type="ECO:0000313" key="9">
    <source>
        <dbReference type="EMBL" id="ALK44311.1"/>
    </source>
</evidence>
<dbReference type="InterPro" id="IPR017464">
    <property type="entry name" value="Sugar_tfrase_EpsB_2"/>
</dbReference>
<dbReference type="NCBIfam" id="TIGR03025">
    <property type="entry name" value="EPS_sugtrans"/>
    <property type="match status" value="1"/>
</dbReference>
<dbReference type="PANTHER" id="PTHR30576:SF0">
    <property type="entry name" value="UNDECAPRENYL-PHOSPHATE N-ACETYLGALACTOSAMINYL 1-PHOSPHATE TRANSFERASE-RELATED"/>
    <property type="match status" value="1"/>
</dbReference>
<proteinExistence type="inferred from homology"/>
<protein>
    <submittedName>
        <fullName evidence="9">Sugar transferase</fullName>
    </submittedName>
</protein>
<dbReference type="InterPro" id="IPR017475">
    <property type="entry name" value="EPS_sugar_tfrase"/>
</dbReference>
<evidence type="ECO:0000256" key="6">
    <source>
        <dbReference type="ARBA" id="ARBA00023136"/>
    </source>
</evidence>
<reference evidence="9" key="1">
    <citation type="submission" date="2015-08" db="EMBL/GenBank/DDBJ databases">
        <title>Partial sequence of psychrophilic Colwellia sp.</title>
        <authorList>
            <person name="Pankowski J.A."/>
            <person name="Leong J.S."/>
            <person name="Nano F.E."/>
        </authorList>
    </citation>
    <scope>NUCLEOTIDE SEQUENCE</scope>
    <source>
        <strain evidence="9">C1</strain>
    </source>
</reference>
<feature type="transmembrane region" description="Helical" evidence="7">
    <location>
        <begin position="84"/>
        <end position="102"/>
    </location>
</feature>
<keyword evidence="4 7" id="KW-0812">Transmembrane</keyword>
<evidence type="ECO:0000259" key="8">
    <source>
        <dbReference type="Pfam" id="PF02397"/>
    </source>
</evidence>
<feature type="transmembrane region" description="Helical" evidence="7">
    <location>
        <begin position="114"/>
        <end position="134"/>
    </location>
</feature>
<organism evidence="9">
    <name type="scientific">Colwellia sp. C1</name>
    <dbReference type="NCBI Taxonomy" id="1737566"/>
    <lineage>
        <taxon>Bacteria</taxon>
        <taxon>Pseudomonadati</taxon>
        <taxon>Pseudomonadota</taxon>
        <taxon>Gammaproteobacteria</taxon>
        <taxon>Alteromonadales</taxon>
        <taxon>Colwelliaceae</taxon>
        <taxon>Colwellia</taxon>
    </lineage>
</organism>
<evidence type="ECO:0000256" key="5">
    <source>
        <dbReference type="ARBA" id="ARBA00022989"/>
    </source>
</evidence>
<dbReference type="InterPro" id="IPR003362">
    <property type="entry name" value="Bact_transf"/>
</dbReference>
<dbReference type="NCBIfam" id="TIGR03013">
    <property type="entry name" value="EpsB_2"/>
    <property type="match status" value="1"/>
</dbReference>
<accession>A0A0P0LXQ4</accession>
<dbReference type="GO" id="GO:0016020">
    <property type="term" value="C:membrane"/>
    <property type="evidence" value="ECO:0007669"/>
    <property type="project" value="UniProtKB-SubCell"/>
</dbReference>
<name>A0A0P0LXQ4_9GAMM</name>
<evidence type="ECO:0000256" key="2">
    <source>
        <dbReference type="ARBA" id="ARBA00006464"/>
    </source>
</evidence>
<comment type="similarity">
    <text evidence="2">Belongs to the bacterial sugar transferase family.</text>
</comment>
<sequence length="467" mass="53804">MSSPKFKDLPLANKTLIIIEFILLAVALPLTLYLNDLISFISVTPITDNYLFVYALVFALLNQLSSLALGLYNSKLRVNFRGVLRRLLMCVAVAFFILTMINPFYGDQVLPIEVLAFASLVSFIVISFFRYFTFQVDFFGFNKRVVLVLGAGERASIIERRMRRDVDRQNFSVHGYVIMDDDLEEGIKEETRISLEGSLVNYALEHDIDEIVVASDERRNNLPVDELFACKIRGIEITEILDFIERETGQIAVNLIYPSWVIYSNGFASVNHLRNSLDWVFNAVMAVVLFTVTWPVMLITIFLMKLDEGFRAPIFYLQERVGVDGEPFNIIKFRSMRLDAEKFGAQMASENDPRITKIGNFLRKYRIDELPQMYNVIRGDMGFVGPRPERPEFVQSLIKNIPYYNERHNVKPGLTGWAQLKYPYGATEADSLEKLTYDLYYIKHRSFMLDLLILVRTVEIVLFGKGR</sequence>
<feature type="domain" description="Bacterial sugar transferase" evidence="8">
    <location>
        <begin position="280"/>
        <end position="462"/>
    </location>
</feature>
<keyword evidence="3 9" id="KW-0808">Transferase</keyword>
<keyword evidence="6 7" id="KW-0472">Membrane</keyword>
<dbReference type="Pfam" id="PF13727">
    <property type="entry name" value="CoA_binding_3"/>
    <property type="match status" value="1"/>
</dbReference>
<evidence type="ECO:0000256" key="4">
    <source>
        <dbReference type="ARBA" id="ARBA00022692"/>
    </source>
</evidence>
<feature type="transmembrane region" description="Helical" evidence="7">
    <location>
        <begin position="279"/>
        <end position="304"/>
    </location>
</feature>
<dbReference type="EMBL" id="KT428295">
    <property type="protein sequence ID" value="ALK44311.1"/>
    <property type="molecule type" value="Genomic_DNA"/>
</dbReference>
<dbReference type="PANTHER" id="PTHR30576">
    <property type="entry name" value="COLANIC BIOSYNTHESIS UDP-GLUCOSE LIPID CARRIER TRANSFERASE"/>
    <property type="match status" value="1"/>
</dbReference>
<dbReference type="Pfam" id="PF02397">
    <property type="entry name" value="Bac_transf"/>
    <property type="match status" value="1"/>
</dbReference>
<evidence type="ECO:0000256" key="7">
    <source>
        <dbReference type="SAM" id="Phobius"/>
    </source>
</evidence>
<keyword evidence="5 7" id="KW-1133">Transmembrane helix</keyword>
<feature type="transmembrane region" description="Helical" evidence="7">
    <location>
        <begin position="12"/>
        <end position="32"/>
    </location>
</feature>
<feature type="transmembrane region" description="Helical" evidence="7">
    <location>
        <begin position="52"/>
        <end position="72"/>
    </location>
</feature>
<evidence type="ECO:0000256" key="3">
    <source>
        <dbReference type="ARBA" id="ARBA00022679"/>
    </source>
</evidence>
<evidence type="ECO:0000256" key="1">
    <source>
        <dbReference type="ARBA" id="ARBA00004141"/>
    </source>
</evidence>
<dbReference type="AlphaFoldDB" id="A0A0P0LXQ4"/>
<dbReference type="GO" id="GO:0016780">
    <property type="term" value="F:phosphotransferase activity, for other substituted phosphate groups"/>
    <property type="evidence" value="ECO:0007669"/>
    <property type="project" value="TreeGrafter"/>
</dbReference>
<comment type="subcellular location">
    <subcellularLocation>
        <location evidence="1">Membrane</location>
        <topology evidence="1">Multi-pass membrane protein</topology>
    </subcellularLocation>
</comment>